<protein>
    <submittedName>
        <fullName evidence="1">2-keto-3-deoxygalactonate kinase</fullName>
    </submittedName>
</protein>
<dbReference type="RefSeq" id="WP_149754815.1">
    <property type="nucleotide sequence ID" value="NZ_FOMS01000002.1"/>
</dbReference>
<proteinExistence type="predicted"/>
<keyword evidence="2" id="KW-1185">Reference proteome</keyword>
<name>A0A1I1UQ34_9RHOB</name>
<dbReference type="GO" id="GO:0034194">
    <property type="term" value="P:D-galactonate catabolic process"/>
    <property type="evidence" value="ECO:0007669"/>
    <property type="project" value="InterPro"/>
</dbReference>
<dbReference type="OrthoDB" id="256574at2"/>
<dbReference type="GO" id="GO:0008671">
    <property type="term" value="F:2-dehydro-3-deoxygalactonokinase activity"/>
    <property type="evidence" value="ECO:0007669"/>
    <property type="project" value="InterPro"/>
</dbReference>
<dbReference type="InterPro" id="IPR042257">
    <property type="entry name" value="DGOK_C"/>
</dbReference>
<dbReference type="SUPFAM" id="SSF53067">
    <property type="entry name" value="Actin-like ATPase domain"/>
    <property type="match status" value="1"/>
</dbReference>
<dbReference type="Proteomes" id="UP000325289">
    <property type="component" value="Unassembled WGS sequence"/>
</dbReference>
<gene>
    <name evidence="1" type="ORF">SAMN04515678_102452</name>
</gene>
<reference evidence="1 2" key="1">
    <citation type="submission" date="2016-10" db="EMBL/GenBank/DDBJ databases">
        <authorList>
            <person name="Varghese N."/>
            <person name="Submissions S."/>
        </authorList>
    </citation>
    <scope>NUCLEOTIDE SEQUENCE [LARGE SCALE GENOMIC DNA]</scope>
    <source>
        <strain evidence="2">YIM D21,KCTC 23444,ACCC 10710</strain>
    </source>
</reference>
<dbReference type="InterPro" id="IPR043129">
    <property type="entry name" value="ATPase_NBD"/>
</dbReference>
<dbReference type="InterPro" id="IPR007729">
    <property type="entry name" value="DGOK"/>
</dbReference>
<evidence type="ECO:0000313" key="2">
    <source>
        <dbReference type="Proteomes" id="UP000325289"/>
    </source>
</evidence>
<organism evidence="1 2">
    <name type="scientific">Roseivivax sediminis</name>
    <dbReference type="NCBI Taxonomy" id="936889"/>
    <lineage>
        <taxon>Bacteria</taxon>
        <taxon>Pseudomonadati</taxon>
        <taxon>Pseudomonadota</taxon>
        <taxon>Alphaproteobacteria</taxon>
        <taxon>Rhodobacterales</taxon>
        <taxon>Roseobacteraceae</taxon>
        <taxon>Roseivivax</taxon>
    </lineage>
</organism>
<keyword evidence="1" id="KW-0808">Transferase</keyword>
<dbReference type="Gene3D" id="3.30.420.310">
    <property type="entry name" value="2-keto-3-deoxy-galactonokinase, C-terminal domain"/>
    <property type="match status" value="1"/>
</dbReference>
<keyword evidence="1" id="KW-0418">Kinase</keyword>
<dbReference type="Gene3D" id="3.30.420.300">
    <property type="entry name" value="2-keto-3-deoxy-galactonokinase, substrate binding domain"/>
    <property type="match status" value="1"/>
</dbReference>
<evidence type="ECO:0000313" key="1">
    <source>
        <dbReference type="EMBL" id="SFD72685.1"/>
    </source>
</evidence>
<dbReference type="Pfam" id="PF05035">
    <property type="entry name" value="DGOK"/>
    <property type="match status" value="1"/>
</dbReference>
<dbReference type="EMBL" id="FOMS01000002">
    <property type="protein sequence ID" value="SFD72685.1"/>
    <property type="molecule type" value="Genomic_DNA"/>
</dbReference>
<sequence length="304" mass="31663">MTVLDWIAVDWGTSNQRAWLMAPGGAVIDSRSSDRGMNTLGPEAYESALLDLVGDALPEDRAVPVVICGMAGARQGWREAPYRAVPCAPPGIAEATRVETADPRIDVRILPGIRQDRPADVMRGEETQIAGIFAAHPGFDGTICLPGTHTKWVQVSAGEVVSFRTFITGELFALIEGQSVLRHTLSGGGWDEAAFADAVSEAISHPARTAATLFSLRAEALLHDMPADAARARLSGTLIGLEIGGARPYWLGRPVILAGGGALGAAYAAALGAQGAEVTTLDVRTITLAGLSAARAGMQETGGT</sequence>
<dbReference type="AlphaFoldDB" id="A0A1I1UQ34"/>
<accession>A0A1I1UQ34</accession>
<dbReference type="InterPro" id="IPR042258">
    <property type="entry name" value="DGOK_N"/>
</dbReference>